<sequence length="277" mass="31294">MPKLLSEDEVAGYRDRGYHFPIDALSASEVADFRRKLEDYEAASGGPIKAEMRHRSHVLFAWIDEMIRHPKILDAMEDLLGPNILCWNTSFFIKEARDPGFVSWHQDATYWGLSSSDVATAWIAMSPANKISGCMKFIAGTHQSQVKHDDTFDQNNLLTRGQEISVDVDEAKAVYVELKPGQASLHHVLLFHGSEPNRSDDRRIGLAIRYIPTHLKQAVGARDWATLVRGKDTYGHFLPAHVPKRDLEPEALAFHKEVSEEQVRVLYRGTGKTGYRA</sequence>
<protein>
    <submittedName>
        <fullName evidence="2">Chlorinating enzyme</fullName>
    </submittedName>
</protein>
<comment type="cofactor">
    <cofactor evidence="1">
        <name>Fe(2+)</name>
        <dbReference type="ChEBI" id="CHEBI:29033"/>
    </cofactor>
</comment>
<dbReference type="OrthoDB" id="2553118at2"/>
<dbReference type="GO" id="GO:0016706">
    <property type="term" value="F:2-oxoglutarate-dependent dioxygenase activity"/>
    <property type="evidence" value="ECO:0007669"/>
    <property type="project" value="UniProtKB-ARBA"/>
</dbReference>
<dbReference type="Gene3D" id="2.60.120.620">
    <property type="entry name" value="q2cbj1_9rhob like domain"/>
    <property type="match status" value="1"/>
</dbReference>
<accession>A0A1M5GLX1</accession>
<reference evidence="2 3" key="1">
    <citation type="submission" date="2016-11" db="EMBL/GenBank/DDBJ databases">
        <authorList>
            <person name="Jaros S."/>
            <person name="Januszkiewicz K."/>
            <person name="Wedrychowicz H."/>
        </authorList>
    </citation>
    <scope>NUCLEOTIDE SEQUENCE [LARGE SCALE GENOMIC DNA]</scope>
    <source>
        <strain evidence="2 3">GAS138</strain>
    </source>
</reference>
<evidence type="ECO:0000313" key="3">
    <source>
        <dbReference type="Proteomes" id="UP000189796"/>
    </source>
</evidence>
<gene>
    <name evidence="2" type="ORF">SAMN05443248_0090</name>
</gene>
<dbReference type="AlphaFoldDB" id="A0A1M5GLX1"/>
<proteinExistence type="predicted"/>
<dbReference type="Proteomes" id="UP000189796">
    <property type="component" value="Chromosome I"/>
</dbReference>
<dbReference type="Pfam" id="PF05721">
    <property type="entry name" value="PhyH"/>
    <property type="match status" value="1"/>
</dbReference>
<dbReference type="PANTHER" id="PTHR20883:SF48">
    <property type="entry name" value="ECTOINE DIOXYGENASE"/>
    <property type="match status" value="1"/>
</dbReference>
<dbReference type="GO" id="GO:0005506">
    <property type="term" value="F:iron ion binding"/>
    <property type="evidence" value="ECO:0007669"/>
    <property type="project" value="UniProtKB-ARBA"/>
</dbReference>
<dbReference type="PANTHER" id="PTHR20883">
    <property type="entry name" value="PHYTANOYL-COA DIOXYGENASE DOMAIN CONTAINING 1"/>
    <property type="match status" value="1"/>
</dbReference>
<evidence type="ECO:0000313" key="2">
    <source>
        <dbReference type="EMBL" id="SHG04683.1"/>
    </source>
</evidence>
<evidence type="ECO:0000256" key="1">
    <source>
        <dbReference type="ARBA" id="ARBA00001954"/>
    </source>
</evidence>
<organism evidence="2 3">
    <name type="scientific">Bradyrhizobium erythrophlei</name>
    <dbReference type="NCBI Taxonomy" id="1437360"/>
    <lineage>
        <taxon>Bacteria</taxon>
        <taxon>Pseudomonadati</taxon>
        <taxon>Pseudomonadota</taxon>
        <taxon>Alphaproteobacteria</taxon>
        <taxon>Hyphomicrobiales</taxon>
        <taxon>Nitrobacteraceae</taxon>
        <taxon>Bradyrhizobium</taxon>
    </lineage>
</organism>
<dbReference type="InterPro" id="IPR008775">
    <property type="entry name" value="Phytyl_CoA_dOase-like"/>
</dbReference>
<name>A0A1M5GLX1_9BRAD</name>
<dbReference type="SUPFAM" id="SSF51197">
    <property type="entry name" value="Clavaminate synthase-like"/>
    <property type="match status" value="1"/>
</dbReference>
<dbReference type="EMBL" id="LT670817">
    <property type="protein sequence ID" value="SHG04683.1"/>
    <property type="molecule type" value="Genomic_DNA"/>
</dbReference>
<dbReference type="RefSeq" id="WP_079599539.1">
    <property type="nucleotide sequence ID" value="NZ_LT670817.1"/>
</dbReference>